<comment type="subcellular location">
    <subcellularLocation>
        <location evidence="1">Membrane</location>
        <topology evidence="1">Multi-pass membrane protein</topology>
    </subcellularLocation>
</comment>
<feature type="transmembrane region" description="Helical" evidence="10">
    <location>
        <begin position="215"/>
        <end position="239"/>
    </location>
</feature>
<feature type="non-terminal residue" evidence="12">
    <location>
        <position position="1"/>
    </location>
</feature>
<feature type="domain" description="G-protein coupled receptors family 1 profile" evidence="11">
    <location>
        <begin position="13"/>
        <end position="270"/>
    </location>
</feature>
<dbReference type="HOGENOM" id="CLU_009579_6_0_1"/>
<dbReference type="GO" id="GO:0004983">
    <property type="term" value="F:neuropeptide Y receptor activity"/>
    <property type="evidence" value="ECO:0007669"/>
    <property type="project" value="InterPro"/>
</dbReference>
<dbReference type="FunCoup" id="A7RGN9">
    <property type="interactions" value="154"/>
</dbReference>
<dbReference type="EMBL" id="DS469509">
    <property type="protein sequence ID" value="EDO49570.1"/>
    <property type="molecule type" value="Genomic_DNA"/>
</dbReference>
<evidence type="ECO:0000256" key="7">
    <source>
        <dbReference type="ARBA" id="ARBA00023170"/>
    </source>
</evidence>
<dbReference type="GO" id="GO:0007186">
    <property type="term" value="P:G protein-coupled receptor signaling pathway"/>
    <property type="evidence" value="ECO:0000318"/>
    <property type="project" value="GO_Central"/>
</dbReference>
<keyword evidence="4 10" id="KW-1133">Transmembrane helix</keyword>
<keyword evidence="8 9" id="KW-0807">Transducer</keyword>
<dbReference type="KEGG" id="nve:5521850"/>
<feature type="transmembrane region" description="Helical" evidence="10">
    <location>
        <begin position="73"/>
        <end position="91"/>
    </location>
</feature>
<evidence type="ECO:0000256" key="10">
    <source>
        <dbReference type="SAM" id="Phobius"/>
    </source>
</evidence>
<dbReference type="PANTHER" id="PTHR45695:SF9">
    <property type="entry name" value="LEUCOKININ RECEPTOR"/>
    <property type="match status" value="1"/>
</dbReference>
<protein>
    <recommendedName>
        <fullName evidence="11">G-protein coupled receptors family 1 profile domain-containing protein</fullName>
    </recommendedName>
</protein>
<feature type="transmembrane region" description="Helical" evidence="10">
    <location>
        <begin position="6"/>
        <end position="22"/>
    </location>
</feature>
<evidence type="ECO:0000259" key="11">
    <source>
        <dbReference type="PROSITE" id="PS50262"/>
    </source>
</evidence>
<dbReference type="SUPFAM" id="SSF81321">
    <property type="entry name" value="Family A G protein-coupled receptor-like"/>
    <property type="match status" value="1"/>
</dbReference>
<keyword evidence="5 9" id="KW-0297">G-protein coupled receptor</keyword>
<keyword evidence="13" id="KW-1185">Reference proteome</keyword>
<dbReference type="PRINTS" id="PR00237">
    <property type="entry name" value="GPCRRHODOPSN"/>
</dbReference>
<accession>A7RGN9</accession>
<dbReference type="InterPro" id="IPR000276">
    <property type="entry name" value="GPCR_Rhodpsn"/>
</dbReference>
<dbReference type="GO" id="GO:0005886">
    <property type="term" value="C:plasma membrane"/>
    <property type="evidence" value="ECO:0000318"/>
    <property type="project" value="GO_Central"/>
</dbReference>
<evidence type="ECO:0000313" key="12">
    <source>
        <dbReference type="EMBL" id="EDO49570.1"/>
    </source>
</evidence>
<dbReference type="PhylomeDB" id="A7RGN9"/>
<sequence>SAYVLIIVLSLVGNSTVIYVVLNHRARSMTDTFVANLAASDILITFTGMPNMITEQYIRHWVFGPIVCKLVVYLQSVSVASSVLTLLAVTIDRFISIVFPLRGRIALSKAKYIVAVTWIISLSIMAPLIDAQKAKQFPDGMYYCIEEWQPPFNPLEAPKSFTVLLFVVMYVAPLLTMAVLYCAICRTLWKRTSPGARITRTETHLQRSRKRVLKMLLAVTLLFAVCWLPLWIFQFIMFFSPQTFPCFSKPFYFVSLFLGHSNSAINPFLYSFFNANFREGFRRA</sequence>
<feature type="transmembrane region" description="Helical" evidence="10">
    <location>
        <begin position="112"/>
        <end position="129"/>
    </location>
</feature>
<feature type="transmembrane region" description="Helical" evidence="10">
    <location>
        <begin position="34"/>
        <end position="53"/>
    </location>
</feature>
<dbReference type="GO" id="GO:0004930">
    <property type="term" value="F:G protein-coupled receptor activity"/>
    <property type="evidence" value="ECO:0000318"/>
    <property type="project" value="GO_Central"/>
</dbReference>
<evidence type="ECO:0000313" key="13">
    <source>
        <dbReference type="Proteomes" id="UP000001593"/>
    </source>
</evidence>
<dbReference type="PROSITE" id="PS50262">
    <property type="entry name" value="G_PROTEIN_RECEP_F1_2"/>
    <property type="match status" value="1"/>
</dbReference>
<dbReference type="InterPro" id="IPR000611">
    <property type="entry name" value="NPY_rcpt"/>
</dbReference>
<gene>
    <name evidence="12" type="ORF">NEMVEDRAFT_v1g81082</name>
</gene>
<evidence type="ECO:0000256" key="4">
    <source>
        <dbReference type="ARBA" id="ARBA00022989"/>
    </source>
</evidence>
<comment type="similarity">
    <text evidence="2 9">Belongs to the G-protein coupled receptor 1 family.</text>
</comment>
<dbReference type="InterPro" id="IPR017452">
    <property type="entry name" value="GPCR_Rhodpsn_7TM"/>
</dbReference>
<reference evidence="12 13" key="1">
    <citation type="journal article" date="2007" name="Science">
        <title>Sea anemone genome reveals ancestral eumetazoan gene repertoire and genomic organization.</title>
        <authorList>
            <person name="Putnam N.H."/>
            <person name="Srivastava M."/>
            <person name="Hellsten U."/>
            <person name="Dirks B."/>
            <person name="Chapman J."/>
            <person name="Salamov A."/>
            <person name="Terry A."/>
            <person name="Shapiro H."/>
            <person name="Lindquist E."/>
            <person name="Kapitonov V.V."/>
            <person name="Jurka J."/>
            <person name="Genikhovich G."/>
            <person name="Grigoriev I.V."/>
            <person name="Lucas S.M."/>
            <person name="Steele R.E."/>
            <person name="Finnerty J.R."/>
            <person name="Technau U."/>
            <person name="Martindale M.Q."/>
            <person name="Rokhsar D.S."/>
        </authorList>
    </citation>
    <scope>NUCLEOTIDE SEQUENCE [LARGE SCALE GENOMIC DNA]</scope>
    <source>
        <strain evidence="13">CH2 X CH6</strain>
    </source>
</reference>
<dbReference type="STRING" id="45351.A7RGN9"/>
<keyword evidence="3 9" id="KW-0812">Transmembrane</keyword>
<dbReference type="Gene3D" id="1.20.1070.10">
    <property type="entry name" value="Rhodopsin 7-helix transmembrane proteins"/>
    <property type="match status" value="1"/>
</dbReference>
<evidence type="ECO:0000256" key="1">
    <source>
        <dbReference type="ARBA" id="ARBA00004141"/>
    </source>
</evidence>
<dbReference type="Proteomes" id="UP000001593">
    <property type="component" value="Unassembled WGS sequence"/>
</dbReference>
<name>A7RGN9_NEMVE</name>
<dbReference type="GO" id="GO:0032870">
    <property type="term" value="P:cellular response to hormone stimulus"/>
    <property type="evidence" value="ECO:0000318"/>
    <property type="project" value="GO_Central"/>
</dbReference>
<dbReference type="CDD" id="cd14993">
    <property type="entry name" value="7tmA_CCKR-like"/>
    <property type="match status" value="1"/>
</dbReference>
<feature type="non-terminal residue" evidence="12">
    <location>
        <position position="284"/>
    </location>
</feature>
<dbReference type="InParanoid" id="A7RGN9"/>
<dbReference type="FunFam" id="1.20.1070.10:FF:000291">
    <property type="entry name" value="Predicted protein"/>
    <property type="match status" value="1"/>
</dbReference>
<dbReference type="Pfam" id="PF00001">
    <property type="entry name" value="7tm_1"/>
    <property type="match status" value="1"/>
</dbReference>
<evidence type="ECO:0000256" key="8">
    <source>
        <dbReference type="ARBA" id="ARBA00023224"/>
    </source>
</evidence>
<dbReference type="AlphaFoldDB" id="A7RGN9"/>
<evidence type="ECO:0000256" key="3">
    <source>
        <dbReference type="ARBA" id="ARBA00022692"/>
    </source>
</evidence>
<keyword evidence="6 10" id="KW-0472">Membrane</keyword>
<keyword evidence="7 9" id="KW-0675">Receptor</keyword>
<evidence type="ECO:0000256" key="2">
    <source>
        <dbReference type="ARBA" id="ARBA00010663"/>
    </source>
</evidence>
<dbReference type="OrthoDB" id="5975336at2759"/>
<organism evidence="12 13">
    <name type="scientific">Nematostella vectensis</name>
    <name type="common">Starlet sea anemone</name>
    <dbReference type="NCBI Taxonomy" id="45351"/>
    <lineage>
        <taxon>Eukaryota</taxon>
        <taxon>Metazoa</taxon>
        <taxon>Cnidaria</taxon>
        <taxon>Anthozoa</taxon>
        <taxon>Hexacorallia</taxon>
        <taxon>Actiniaria</taxon>
        <taxon>Edwardsiidae</taxon>
        <taxon>Nematostella</taxon>
    </lineage>
</organism>
<evidence type="ECO:0000256" key="5">
    <source>
        <dbReference type="ARBA" id="ARBA00023040"/>
    </source>
</evidence>
<dbReference type="PANTHER" id="PTHR45695">
    <property type="entry name" value="LEUCOKININ RECEPTOR-RELATED"/>
    <property type="match status" value="1"/>
</dbReference>
<proteinExistence type="inferred from homology"/>
<feature type="transmembrane region" description="Helical" evidence="10">
    <location>
        <begin position="251"/>
        <end position="273"/>
    </location>
</feature>
<feature type="transmembrane region" description="Helical" evidence="10">
    <location>
        <begin position="161"/>
        <end position="184"/>
    </location>
</feature>
<dbReference type="PRINTS" id="PR01012">
    <property type="entry name" value="NRPEPTIDEYR"/>
</dbReference>
<evidence type="ECO:0000256" key="9">
    <source>
        <dbReference type="RuleBase" id="RU000688"/>
    </source>
</evidence>
<dbReference type="OMA" id="IENDTIC"/>
<evidence type="ECO:0000256" key="6">
    <source>
        <dbReference type="ARBA" id="ARBA00023136"/>
    </source>
</evidence>
<dbReference type="eggNOG" id="KOG3656">
    <property type="taxonomic scope" value="Eukaryota"/>
</dbReference>
<dbReference type="PROSITE" id="PS00237">
    <property type="entry name" value="G_PROTEIN_RECEP_F1_1"/>
    <property type="match status" value="1"/>
</dbReference>